<proteinExistence type="predicted"/>
<sequence length="670" mass="75646">MPKWDLGQNNISAKPNSQCDTCQGLTVTLQALLGESITIEGPNRPEIHPVLAKYVVHEVQASGLQGCHICSLISQALCPAHSKHDITHISDSTIIVKPRYNSIYAPPYDGTYKLQLADLHVLLLDSEGSTIQTNSLQVVSDYNHYSHHPVPASWSFWTGSDMSFDLVREWLDHCVSDHTICEEIRVAPASTSGSPFPAFLVDVQPGHPIRLRDSKGLVDRPQYLTLSHRWGNSHIFQLTSKNLDTLLTEINFSALPQTFQDAIIITRRLGHRFLWIDSLCIIQDSKEHWEQESAIMGDIYRGTTCTISALGATDGDSGCFKARNPLCFQLCEVELGRDRVVYLVPSGNLHVLEMTTQRTGYGPRVEPLHERAWVMQEWMLSPRTLHYGTLGLYWECATEHSNDRVTMYAESHTSPKHSIQRACSLGVTGILDQSFWEFSIWWKKVLLMYTPCGITYSTDRLVAINGIIKFVESRTGLHNVAGLWKEYICPELLWNVESLAERRSEPYQAPTWSWASLNCSVNPGIPDPGYVFDWKMELLDVVVHPAADNGQLLGAYIRVRGLLQLVRWERSESDYMVKWGDKGATRNGADNSIYFLPDSEPDPEQELWALLVVHATADASYMNMGLLLARKEADSEVWIRVGTFRQYDRPTLPTQFFQDGGAELKNLVIE</sequence>
<name>A0A9P5XVM7_9AGAR</name>
<keyword evidence="3" id="KW-1185">Reference proteome</keyword>
<protein>
    <submittedName>
        <fullName evidence="2">Heterokaryon incompatibility protein-domain-containing protein</fullName>
    </submittedName>
</protein>
<gene>
    <name evidence="2" type="ORF">BDZ94DRAFT_1272003</name>
</gene>
<dbReference type="Proteomes" id="UP000807353">
    <property type="component" value="Unassembled WGS sequence"/>
</dbReference>
<evidence type="ECO:0000313" key="3">
    <source>
        <dbReference type="Proteomes" id="UP000807353"/>
    </source>
</evidence>
<dbReference type="EMBL" id="MU150355">
    <property type="protein sequence ID" value="KAF9457879.1"/>
    <property type="molecule type" value="Genomic_DNA"/>
</dbReference>
<dbReference type="PANTHER" id="PTHR33112:SF8">
    <property type="entry name" value="HETEROKARYON INCOMPATIBILITY DOMAIN-CONTAINING PROTEIN"/>
    <property type="match status" value="1"/>
</dbReference>
<feature type="domain" description="Heterokaryon incompatibility" evidence="1">
    <location>
        <begin position="223"/>
        <end position="377"/>
    </location>
</feature>
<evidence type="ECO:0000313" key="2">
    <source>
        <dbReference type="EMBL" id="KAF9457879.1"/>
    </source>
</evidence>
<dbReference type="Pfam" id="PF06985">
    <property type="entry name" value="HET"/>
    <property type="match status" value="1"/>
</dbReference>
<dbReference type="AlphaFoldDB" id="A0A9P5XVM7"/>
<evidence type="ECO:0000259" key="1">
    <source>
        <dbReference type="Pfam" id="PF06985"/>
    </source>
</evidence>
<dbReference type="PANTHER" id="PTHR33112">
    <property type="entry name" value="DOMAIN PROTEIN, PUTATIVE-RELATED"/>
    <property type="match status" value="1"/>
</dbReference>
<reference evidence="2" key="1">
    <citation type="submission" date="2020-11" db="EMBL/GenBank/DDBJ databases">
        <authorList>
            <consortium name="DOE Joint Genome Institute"/>
            <person name="Ahrendt S."/>
            <person name="Riley R."/>
            <person name="Andreopoulos W."/>
            <person name="Labutti K."/>
            <person name="Pangilinan J."/>
            <person name="Ruiz-Duenas F.J."/>
            <person name="Barrasa J.M."/>
            <person name="Sanchez-Garcia M."/>
            <person name="Camarero S."/>
            <person name="Miyauchi S."/>
            <person name="Serrano A."/>
            <person name="Linde D."/>
            <person name="Babiker R."/>
            <person name="Drula E."/>
            <person name="Ayuso-Fernandez I."/>
            <person name="Pacheco R."/>
            <person name="Padilla G."/>
            <person name="Ferreira P."/>
            <person name="Barriuso J."/>
            <person name="Kellner H."/>
            <person name="Castanera R."/>
            <person name="Alfaro M."/>
            <person name="Ramirez L."/>
            <person name="Pisabarro A.G."/>
            <person name="Kuo A."/>
            <person name="Tritt A."/>
            <person name="Lipzen A."/>
            <person name="He G."/>
            <person name="Yan M."/>
            <person name="Ng V."/>
            <person name="Cullen D."/>
            <person name="Martin F."/>
            <person name="Rosso M.-N."/>
            <person name="Henrissat B."/>
            <person name="Hibbett D."/>
            <person name="Martinez A.T."/>
            <person name="Grigoriev I.V."/>
        </authorList>
    </citation>
    <scope>NUCLEOTIDE SEQUENCE</scope>
    <source>
        <strain evidence="2">CBS 247.69</strain>
    </source>
</reference>
<comment type="caution">
    <text evidence="2">The sequence shown here is derived from an EMBL/GenBank/DDBJ whole genome shotgun (WGS) entry which is preliminary data.</text>
</comment>
<accession>A0A9P5XVM7</accession>
<organism evidence="2 3">
    <name type="scientific">Collybia nuda</name>
    <dbReference type="NCBI Taxonomy" id="64659"/>
    <lineage>
        <taxon>Eukaryota</taxon>
        <taxon>Fungi</taxon>
        <taxon>Dikarya</taxon>
        <taxon>Basidiomycota</taxon>
        <taxon>Agaricomycotina</taxon>
        <taxon>Agaricomycetes</taxon>
        <taxon>Agaricomycetidae</taxon>
        <taxon>Agaricales</taxon>
        <taxon>Tricholomatineae</taxon>
        <taxon>Clitocybaceae</taxon>
        <taxon>Collybia</taxon>
    </lineage>
</organism>
<dbReference type="OrthoDB" id="5125733at2759"/>
<dbReference type="InterPro" id="IPR010730">
    <property type="entry name" value="HET"/>
</dbReference>